<keyword evidence="2" id="KW-1185">Reference proteome</keyword>
<proteinExistence type="predicted"/>
<accession>A0A098S3B1</accession>
<comment type="caution">
    <text evidence="1">The sequence shown here is derived from an EMBL/GenBank/DDBJ whole genome shotgun (WGS) entry which is preliminary data.</text>
</comment>
<reference evidence="1 2" key="1">
    <citation type="journal article" date="2014" name="Int. J. Syst. Evol. Microbiol.">
        <title>Phaeodactylibacter xiamenensis gen. nov., sp. nov., a member of the family Saprospiraceae isolated from the marine alga Phaeodactylum tricornutum.</title>
        <authorList>
            <person name="Chen Z.Jr."/>
            <person name="Lei X."/>
            <person name="Lai Q."/>
            <person name="Li Y."/>
            <person name="Zhang B."/>
            <person name="Zhang J."/>
            <person name="Zhang H."/>
            <person name="Yang L."/>
            <person name="Zheng W."/>
            <person name="Tian Y."/>
            <person name="Yu Z."/>
            <person name="Xu H.Jr."/>
            <person name="Zheng T."/>
        </authorList>
    </citation>
    <scope>NUCLEOTIDE SEQUENCE [LARGE SCALE GENOMIC DNA]</scope>
    <source>
        <strain evidence="1 2">KD52</strain>
    </source>
</reference>
<dbReference type="EMBL" id="JPOS01000076">
    <property type="protein sequence ID" value="KGE86635.1"/>
    <property type="molecule type" value="Genomic_DNA"/>
</dbReference>
<organism evidence="1 2">
    <name type="scientific">Phaeodactylibacter xiamenensis</name>
    <dbReference type="NCBI Taxonomy" id="1524460"/>
    <lineage>
        <taxon>Bacteria</taxon>
        <taxon>Pseudomonadati</taxon>
        <taxon>Bacteroidota</taxon>
        <taxon>Saprospiria</taxon>
        <taxon>Saprospirales</taxon>
        <taxon>Haliscomenobacteraceae</taxon>
        <taxon>Phaeodactylibacter</taxon>
    </lineage>
</organism>
<sequence length="84" mass="9587">MSKTYYINVKPSNLKDFHQIIKSLKNLGIIDSFGSVGELAREGDPISIEDLISVLEYSRQEVKEGNTLTTEDVKKQVENWTKKQ</sequence>
<dbReference type="AlphaFoldDB" id="A0A098S3B1"/>
<name>A0A098S3B1_9BACT</name>
<evidence type="ECO:0000313" key="1">
    <source>
        <dbReference type="EMBL" id="KGE86635.1"/>
    </source>
</evidence>
<evidence type="ECO:0000313" key="2">
    <source>
        <dbReference type="Proteomes" id="UP000029736"/>
    </source>
</evidence>
<protein>
    <submittedName>
        <fullName evidence="1">Uncharacterized protein</fullName>
    </submittedName>
</protein>
<dbReference type="RefSeq" id="WP_044224528.1">
    <property type="nucleotide sequence ID" value="NZ_JPOS01000076.1"/>
</dbReference>
<gene>
    <name evidence="1" type="ORF">IX84_20335</name>
</gene>
<dbReference type="Proteomes" id="UP000029736">
    <property type="component" value="Unassembled WGS sequence"/>
</dbReference>